<feature type="transmembrane region" description="Helical" evidence="6">
    <location>
        <begin position="339"/>
        <end position="357"/>
    </location>
</feature>
<evidence type="ECO:0000256" key="4">
    <source>
        <dbReference type="ARBA" id="ARBA00022989"/>
    </source>
</evidence>
<feature type="transmembrane region" description="Helical" evidence="6">
    <location>
        <begin position="279"/>
        <end position="297"/>
    </location>
</feature>
<dbReference type="Proteomes" id="UP001166004">
    <property type="component" value="Unassembled WGS sequence"/>
</dbReference>
<feature type="transmembrane region" description="Helical" evidence="6">
    <location>
        <begin position="61"/>
        <end position="80"/>
    </location>
</feature>
<evidence type="ECO:0000256" key="1">
    <source>
        <dbReference type="ARBA" id="ARBA00004651"/>
    </source>
</evidence>
<gene>
    <name evidence="7" type="ORF">VP91_00000410</name>
</gene>
<evidence type="ECO:0000313" key="7">
    <source>
        <dbReference type="EMBL" id="NMN66911.1"/>
    </source>
</evidence>
<dbReference type="PANTHER" id="PTHR33529">
    <property type="entry name" value="SLR0882 PROTEIN-RELATED"/>
    <property type="match status" value="1"/>
</dbReference>
<keyword evidence="3 6" id="KW-0812">Transmembrane</keyword>
<comment type="subcellular location">
    <subcellularLocation>
        <location evidence="1">Cell membrane</location>
        <topology evidence="1">Multi-pass membrane protein</topology>
    </subcellularLocation>
</comment>
<feature type="transmembrane region" description="Helical" evidence="6">
    <location>
        <begin position="101"/>
        <end position="123"/>
    </location>
</feature>
<dbReference type="InterPro" id="IPR005495">
    <property type="entry name" value="LptG/LptF_permease"/>
</dbReference>
<comment type="caution">
    <text evidence="7">The sequence shown here is derived from an EMBL/GenBank/DDBJ whole genome shotgun (WGS) entry which is preliminary data.</text>
</comment>
<keyword evidence="2" id="KW-1003">Cell membrane</keyword>
<dbReference type="PANTHER" id="PTHR33529:SF6">
    <property type="entry name" value="YJGP_YJGQ FAMILY PERMEASE"/>
    <property type="match status" value="1"/>
</dbReference>
<evidence type="ECO:0000256" key="6">
    <source>
        <dbReference type="SAM" id="Phobius"/>
    </source>
</evidence>
<evidence type="ECO:0000313" key="8">
    <source>
        <dbReference type="Proteomes" id="UP001166004"/>
    </source>
</evidence>
<protein>
    <submittedName>
        <fullName evidence="7">Lipopolysaccharide export system permease protein</fullName>
    </submittedName>
</protein>
<evidence type="ECO:0000256" key="3">
    <source>
        <dbReference type="ARBA" id="ARBA00022692"/>
    </source>
</evidence>
<accession>A0ABX1SYJ9</accession>
<evidence type="ECO:0000256" key="2">
    <source>
        <dbReference type="ARBA" id="ARBA00022475"/>
    </source>
</evidence>
<name>A0ABX1SYJ9_PELUQ</name>
<keyword evidence="8" id="KW-1185">Reference proteome</keyword>
<dbReference type="RefSeq" id="WP_169035438.1">
    <property type="nucleotide sequence ID" value="NZ_LANA01000001.1"/>
</dbReference>
<reference evidence="7 8" key="1">
    <citation type="submission" date="2019-07" db="EMBL/GenBank/DDBJ databases">
        <title>SAR11 Genome Evolution.</title>
        <authorList>
            <person name="Giovannoni S."/>
        </authorList>
    </citation>
    <scope>NUCLEOTIDE SEQUENCE [LARGE SCALE GENOMIC DNA]</scope>
    <source>
        <strain evidence="7 8">HTCC9565</strain>
    </source>
</reference>
<sequence>MYFKLYQKNLVYIFLKVLSEITIIFFSLIFIMGLIEEIAFFRELNENFFYPILLTLFKSPTILYDIFPFIFIISTQFFFIKIIENNELSLFKTIGISNLKIVWLLIVTSFVLSLIINIIFYNFSAQLKYQYLVLKNNFSTDNKYLAVINQNGLWIRDLDKDKVKIINSSRLKGNFIEDVEITEFDKDFNLIKTIHSKRIDISKNDWIITNAEILKDNNTTFIDYDFIYNTNFNSEKIRNYFSDLKSLSIFELYDAKKNYQKLGYSTNDIEVHLFKFYTYPFYLTIMTLFSCVIMLNLKYNRPKIFHIILGVMVSVIIYYINLFSNVLGQSLDFSGELSALLPMVIISLSCCIGLIKINEK</sequence>
<organism evidence="7 8">
    <name type="scientific">Pelagibacter ubique</name>
    <dbReference type="NCBI Taxonomy" id="198252"/>
    <lineage>
        <taxon>Bacteria</taxon>
        <taxon>Pseudomonadati</taxon>
        <taxon>Pseudomonadota</taxon>
        <taxon>Alphaproteobacteria</taxon>
        <taxon>Candidatus Pelagibacterales</taxon>
        <taxon>Candidatus Pelagibacteraceae</taxon>
        <taxon>Candidatus Pelagibacter</taxon>
    </lineage>
</organism>
<keyword evidence="4 6" id="KW-1133">Transmembrane helix</keyword>
<proteinExistence type="predicted"/>
<feature type="transmembrane region" description="Helical" evidence="6">
    <location>
        <begin position="21"/>
        <end position="41"/>
    </location>
</feature>
<evidence type="ECO:0000256" key="5">
    <source>
        <dbReference type="ARBA" id="ARBA00023136"/>
    </source>
</evidence>
<feature type="transmembrane region" description="Helical" evidence="6">
    <location>
        <begin position="304"/>
        <end position="327"/>
    </location>
</feature>
<dbReference type="Pfam" id="PF03739">
    <property type="entry name" value="LptF_LptG"/>
    <property type="match status" value="1"/>
</dbReference>
<keyword evidence="5 6" id="KW-0472">Membrane</keyword>
<dbReference type="EMBL" id="LANA01000001">
    <property type="protein sequence ID" value="NMN66911.1"/>
    <property type="molecule type" value="Genomic_DNA"/>
</dbReference>